<dbReference type="SMART" id="SM00421">
    <property type="entry name" value="HTH_LUXR"/>
    <property type="match status" value="1"/>
</dbReference>
<dbReference type="InterPro" id="IPR000792">
    <property type="entry name" value="Tscrpt_reg_LuxR_C"/>
</dbReference>
<dbReference type="Gene3D" id="1.10.10.10">
    <property type="entry name" value="Winged helix-like DNA-binding domain superfamily/Winged helix DNA-binding domain"/>
    <property type="match status" value="1"/>
</dbReference>
<dbReference type="Gene3D" id="1.25.40.10">
    <property type="entry name" value="Tetratricopeptide repeat domain"/>
    <property type="match status" value="1"/>
</dbReference>
<dbReference type="CDD" id="cd06170">
    <property type="entry name" value="LuxR_C_like"/>
    <property type="match status" value="1"/>
</dbReference>
<dbReference type="Proteomes" id="UP000754495">
    <property type="component" value="Unassembled WGS sequence"/>
</dbReference>
<keyword evidence="4" id="KW-1185">Reference proteome</keyword>
<feature type="domain" description="HTH luxR-type" evidence="2">
    <location>
        <begin position="700"/>
        <end position="765"/>
    </location>
</feature>
<dbReference type="PANTHER" id="PTHR47691:SF3">
    <property type="entry name" value="HTH-TYPE TRANSCRIPTIONAL REGULATOR RV0890C-RELATED"/>
    <property type="match status" value="1"/>
</dbReference>
<dbReference type="EMBL" id="JAANOU010000001">
    <property type="protein sequence ID" value="NIH81136.1"/>
    <property type="molecule type" value="Genomic_DNA"/>
</dbReference>
<dbReference type="RefSeq" id="WP_167116412.1">
    <property type="nucleotide sequence ID" value="NZ_JAANOU010000001.1"/>
</dbReference>
<sequence length="771" mass="82839">MPDVSRGAGNLPSELTSFVGRRRELAETRRLLASARLVTLTGAGGVGKTRLALRAAADVRRAFPDGVWFVPLAELRDPALLAYTIATTLGLTDEAGAQVAGLAEFLEDQRVLLVLDNCEHVLDACAVLVAKLLSATSSVRVLATSRQLLRADGEQVLVVPPLPVPSAGEPAVEAVTLFAERAAAVVPGFTVDSSNRDTVIRICRRLDGIPLALELAAVRLRVLSLDQLLQRLDDRFRLLTGGSRTAPDRQQTLEAAIAWSFDLCTGAEQAVWEAVSVFAGGFDLEAAEAVCAAAGIGADEVLDLVAGMVDKSILSRLDGTFGRSARYGMLETVREFGYVKLVASGREEAVRGAQVDYVVRLTQRYRDENFGPHQLEWVERLRREQPNVRVALEHCMAGGPEGACRAAEITGPLWDYWFAGGYVREGYRWLRASLSRDAGCDRLVHARAVQGAAFAAIQIGDEEPARAMLAELRELAEALDDDGLRAGWAQCAGAGTFYLGDLAGGRQLLEQALAGFRRTGDLAQVCNTLILLAAVLFYLDEPEGLPVAEEALALCETHQADWSKAYALWAVAIHTWRHGDHRRASALLREAIAMRLTDRTQLALNLSALAWCAGAAGEHERAAGLLGAASAIWRLSGAAVSETRPHQQFEQECEARAREALGDDAYRAAFAGTSGGGVAEAIAYALAEKPGGPRPARRARESSPGGLTPREREIAELVADGLSNKQIATRLVIAQRTAETHVENILTKLGFTSRAQIAAWLTEQRAGGDGR</sequence>
<name>A0ABX0SVZ2_9PSEU</name>
<dbReference type="InterPro" id="IPR011990">
    <property type="entry name" value="TPR-like_helical_dom_sf"/>
</dbReference>
<evidence type="ECO:0000256" key="1">
    <source>
        <dbReference type="SAM" id="MobiDB-lite"/>
    </source>
</evidence>
<dbReference type="SUPFAM" id="SSF52540">
    <property type="entry name" value="P-loop containing nucleoside triphosphate hydrolases"/>
    <property type="match status" value="1"/>
</dbReference>
<protein>
    <submittedName>
        <fullName evidence="3">ATPase/DNA-binding CsgD family transcriptional regulator</fullName>
    </submittedName>
</protein>
<dbReference type="Gene3D" id="3.40.50.300">
    <property type="entry name" value="P-loop containing nucleotide triphosphate hydrolases"/>
    <property type="match status" value="1"/>
</dbReference>
<dbReference type="PRINTS" id="PR00364">
    <property type="entry name" value="DISEASERSIST"/>
</dbReference>
<dbReference type="PANTHER" id="PTHR47691">
    <property type="entry name" value="REGULATOR-RELATED"/>
    <property type="match status" value="1"/>
</dbReference>
<gene>
    <name evidence="3" type="ORF">FHX46_003666</name>
</gene>
<dbReference type="InterPro" id="IPR002182">
    <property type="entry name" value="NB-ARC"/>
</dbReference>
<evidence type="ECO:0000313" key="4">
    <source>
        <dbReference type="Proteomes" id="UP000754495"/>
    </source>
</evidence>
<organism evidence="3 4">
    <name type="scientific">Amycolatopsis viridis</name>
    <dbReference type="NCBI Taxonomy" id="185678"/>
    <lineage>
        <taxon>Bacteria</taxon>
        <taxon>Bacillati</taxon>
        <taxon>Actinomycetota</taxon>
        <taxon>Actinomycetes</taxon>
        <taxon>Pseudonocardiales</taxon>
        <taxon>Pseudonocardiaceae</taxon>
        <taxon>Amycolatopsis</taxon>
    </lineage>
</organism>
<evidence type="ECO:0000259" key="2">
    <source>
        <dbReference type="PROSITE" id="PS50043"/>
    </source>
</evidence>
<evidence type="ECO:0000313" key="3">
    <source>
        <dbReference type="EMBL" id="NIH81136.1"/>
    </source>
</evidence>
<dbReference type="Pfam" id="PF00931">
    <property type="entry name" value="NB-ARC"/>
    <property type="match status" value="1"/>
</dbReference>
<reference evidence="3 4" key="1">
    <citation type="submission" date="2020-03" db="EMBL/GenBank/DDBJ databases">
        <title>Sequencing the genomes of 1000 actinobacteria strains.</title>
        <authorList>
            <person name="Klenk H.-P."/>
        </authorList>
    </citation>
    <scope>NUCLEOTIDE SEQUENCE [LARGE SCALE GENOMIC DNA]</scope>
    <source>
        <strain evidence="3 4">DSM 45668</strain>
    </source>
</reference>
<dbReference type="InterPro" id="IPR016032">
    <property type="entry name" value="Sig_transdc_resp-reg_C-effctor"/>
</dbReference>
<dbReference type="SUPFAM" id="SSF46894">
    <property type="entry name" value="C-terminal effector domain of the bipartite response regulators"/>
    <property type="match status" value="1"/>
</dbReference>
<dbReference type="InterPro" id="IPR036388">
    <property type="entry name" value="WH-like_DNA-bd_sf"/>
</dbReference>
<dbReference type="InterPro" id="IPR027417">
    <property type="entry name" value="P-loop_NTPase"/>
</dbReference>
<accession>A0ABX0SVZ2</accession>
<dbReference type="Pfam" id="PF00196">
    <property type="entry name" value="GerE"/>
    <property type="match status" value="1"/>
</dbReference>
<feature type="region of interest" description="Disordered" evidence="1">
    <location>
        <begin position="689"/>
        <end position="709"/>
    </location>
</feature>
<dbReference type="PRINTS" id="PR00038">
    <property type="entry name" value="HTHLUXR"/>
</dbReference>
<dbReference type="PROSITE" id="PS50043">
    <property type="entry name" value="HTH_LUXR_2"/>
    <property type="match status" value="1"/>
</dbReference>
<dbReference type="SUPFAM" id="SSF48452">
    <property type="entry name" value="TPR-like"/>
    <property type="match status" value="1"/>
</dbReference>
<comment type="caution">
    <text evidence="3">The sequence shown here is derived from an EMBL/GenBank/DDBJ whole genome shotgun (WGS) entry which is preliminary data.</text>
</comment>
<proteinExistence type="predicted"/>